<dbReference type="AlphaFoldDB" id="A0A556QNE8"/>
<dbReference type="PANTHER" id="PTHR44520:SF1">
    <property type="entry name" value="TWO-COMPONENT SYSTEM REGULATORY PROTEIN"/>
    <property type="match status" value="1"/>
</dbReference>
<name>A0A556QNE8_9BACT</name>
<dbReference type="PROSITE" id="PS50110">
    <property type="entry name" value="RESPONSE_REGULATORY"/>
    <property type="match status" value="1"/>
</dbReference>
<accession>A0A556QNE8</accession>
<evidence type="ECO:0000313" key="3">
    <source>
        <dbReference type="EMBL" id="TSJ78178.1"/>
    </source>
</evidence>
<gene>
    <name evidence="3" type="ORF">FPL22_02400</name>
</gene>
<dbReference type="InterPro" id="IPR011006">
    <property type="entry name" value="CheY-like_superfamily"/>
</dbReference>
<feature type="domain" description="Response regulatory" evidence="2">
    <location>
        <begin position="10"/>
        <end position="138"/>
    </location>
</feature>
<dbReference type="Pfam" id="PF00072">
    <property type="entry name" value="Response_reg"/>
    <property type="match status" value="1"/>
</dbReference>
<sequence>MTTPNSDIIEILLVEDNPNDLALTQRALKKARLANHLHVCRDGAEALDFLFGEGVYAGRRLDQPPRVVLLDIKLPKVDGIEVLRRIKANPLTRTIPVVMLTSSKEQKDVVESYHLGVNSYIVKPVNFEGFASAVEQLGMYWLLVNQSPNRES</sequence>
<keyword evidence="4" id="KW-1185">Reference proteome</keyword>
<proteinExistence type="predicted"/>
<dbReference type="InterPro" id="IPR001789">
    <property type="entry name" value="Sig_transdc_resp-reg_receiver"/>
</dbReference>
<dbReference type="PANTHER" id="PTHR44520">
    <property type="entry name" value="RESPONSE REGULATOR RCP1-RELATED"/>
    <property type="match status" value="1"/>
</dbReference>
<dbReference type="GO" id="GO:0000160">
    <property type="term" value="P:phosphorelay signal transduction system"/>
    <property type="evidence" value="ECO:0007669"/>
    <property type="project" value="InterPro"/>
</dbReference>
<dbReference type="EMBL" id="VMBG01000001">
    <property type="protein sequence ID" value="TSJ78178.1"/>
    <property type="molecule type" value="Genomic_DNA"/>
</dbReference>
<dbReference type="SMART" id="SM00448">
    <property type="entry name" value="REC"/>
    <property type="match status" value="1"/>
</dbReference>
<protein>
    <submittedName>
        <fullName evidence="3">Response regulator</fullName>
    </submittedName>
</protein>
<dbReference type="OrthoDB" id="195863at2"/>
<keyword evidence="1" id="KW-0597">Phosphoprotein</keyword>
<dbReference type="CDD" id="cd17557">
    <property type="entry name" value="REC_Rcp-like"/>
    <property type="match status" value="1"/>
</dbReference>
<organism evidence="3 4">
    <name type="scientific">Rariglobus hedericola</name>
    <dbReference type="NCBI Taxonomy" id="2597822"/>
    <lineage>
        <taxon>Bacteria</taxon>
        <taxon>Pseudomonadati</taxon>
        <taxon>Verrucomicrobiota</taxon>
        <taxon>Opitutia</taxon>
        <taxon>Opitutales</taxon>
        <taxon>Opitutaceae</taxon>
        <taxon>Rariglobus</taxon>
    </lineage>
</organism>
<evidence type="ECO:0000259" key="2">
    <source>
        <dbReference type="PROSITE" id="PS50110"/>
    </source>
</evidence>
<reference evidence="3 4" key="1">
    <citation type="submission" date="2019-07" db="EMBL/GenBank/DDBJ databases">
        <title>Description of 53C-WASEF.</title>
        <authorList>
            <person name="Pitt A."/>
            <person name="Hahn M.W."/>
        </authorList>
    </citation>
    <scope>NUCLEOTIDE SEQUENCE [LARGE SCALE GENOMIC DNA]</scope>
    <source>
        <strain evidence="3 4">53C-WASEF</strain>
    </source>
</reference>
<dbReference type="SUPFAM" id="SSF52172">
    <property type="entry name" value="CheY-like"/>
    <property type="match status" value="1"/>
</dbReference>
<dbReference type="Proteomes" id="UP000315648">
    <property type="component" value="Unassembled WGS sequence"/>
</dbReference>
<evidence type="ECO:0000256" key="1">
    <source>
        <dbReference type="PROSITE-ProRule" id="PRU00169"/>
    </source>
</evidence>
<comment type="caution">
    <text evidence="3">The sequence shown here is derived from an EMBL/GenBank/DDBJ whole genome shotgun (WGS) entry which is preliminary data.</text>
</comment>
<feature type="modified residue" description="4-aspartylphosphate" evidence="1">
    <location>
        <position position="71"/>
    </location>
</feature>
<evidence type="ECO:0000313" key="4">
    <source>
        <dbReference type="Proteomes" id="UP000315648"/>
    </source>
</evidence>
<dbReference type="Gene3D" id="3.40.50.2300">
    <property type="match status" value="1"/>
</dbReference>
<dbReference type="RefSeq" id="WP_144228519.1">
    <property type="nucleotide sequence ID" value="NZ_CBCRVV010000025.1"/>
</dbReference>
<dbReference type="InterPro" id="IPR052893">
    <property type="entry name" value="TCS_response_regulator"/>
</dbReference>